<sequence length="219" mass="22510">MTQALPLQARPSTVGRDRALLAGGLLAGPLFVGSALVQGLSRDGFDFRRHPVSVLSNGALGWVQIATFLTSGLLMLGAAAALGRRDTGTRWLPRLLALYGAGLLLAGVFRADPADGFPAGTPRGAGAVSWHGGLHFLAAAIGFVALIVAAVGAARRGARRGERSWAGYSLASGAYFAVAWVALIVGPAPVTMVGFGLAVAVGWAWVTATLWRADRGRAV</sequence>
<evidence type="ECO:0000313" key="2">
    <source>
        <dbReference type="EMBL" id="GAA4564513.1"/>
    </source>
</evidence>
<keyword evidence="1" id="KW-1133">Transmembrane helix</keyword>
<evidence type="ECO:0008006" key="4">
    <source>
        <dbReference type="Google" id="ProtNLM"/>
    </source>
</evidence>
<dbReference type="Proteomes" id="UP001500307">
    <property type="component" value="Unassembled WGS sequence"/>
</dbReference>
<feature type="transmembrane region" description="Helical" evidence="1">
    <location>
        <begin position="192"/>
        <end position="211"/>
    </location>
</feature>
<protein>
    <recommendedName>
        <fullName evidence="4">DUF998 domain-containing protein</fullName>
    </recommendedName>
</protein>
<evidence type="ECO:0000313" key="3">
    <source>
        <dbReference type="Proteomes" id="UP001500307"/>
    </source>
</evidence>
<feature type="transmembrane region" description="Helical" evidence="1">
    <location>
        <begin position="20"/>
        <end position="41"/>
    </location>
</feature>
<accession>A0ABP8S8M2</accession>
<dbReference type="EMBL" id="BAABGU010000004">
    <property type="protein sequence ID" value="GAA4564513.1"/>
    <property type="molecule type" value="Genomic_DNA"/>
</dbReference>
<name>A0ABP8S8M2_9ACTN</name>
<dbReference type="RefSeq" id="WP_346116671.1">
    <property type="nucleotide sequence ID" value="NZ_BAABGU010000004.1"/>
</dbReference>
<feature type="transmembrane region" description="Helical" evidence="1">
    <location>
        <begin position="132"/>
        <end position="153"/>
    </location>
</feature>
<feature type="transmembrane region" description="Helical" evidence="1">
    <location>
        <begin position="95"/>
        <end position="112"/>
    </location>
</feature>
<dbReference type="Pfam" id="PF06197">
    <property type="entry name" value="DUF998"/>
    <property type="match status" value="1"/>
</dbReference>
<reference evidence="3" key="1">
    <citation type="journal article" date="2019" name="Int. J. Syst. Evol. Microbiol.">
        <title>The Global Catalogue of Microorganisms (GCM) 10K type strain sequencing project: providing services to taxonomists for standard genome sequencing and annotation.</title>
        <authorList>
            <consortium name="The Broad Institute Genomics Platform"/>
            <consortium name="The Broad Institute Genome Sequencing Center for Infectious Disease"/>
            <person name="Wu L."/>
            <person name="Ma J."/>
        </authorList>
    </citation>
    <scope>NUCLEOTIDE SEQUENCE [LARGE SCALE GENOMIC DNA]</scope>
    <source>
        <strain evidence="3">JCM 3175</strain>
    </source>
</reference>
<keyword evidence="3" id="KW-1185">Reference proteome</keyword>
<feature type="transmembrane region" description="Helical" evidence="1">
    <location>
        <begin position="61"/>
        <end position="83"/>
    </location>
</feature>
<dbReference type="InterPro" id="IPR009339">
    <property type="entry name" value="DUF998"/>
</dbReference>
<feature type="transmembrane region" description="Helical" evidence="1">
    <location>
        <begin position="165"/>
        <end position="186"/>
    </location>
</feature>
<proteinExistence type="predicted"/>
<keyword evidence="1" id="KW-0812">Transmembrane</keyword>
<comment type="caution">
    <text evidence="2">The sequence shown here is derived from an EMBL/GenBank/DDBJ whole genome shotgun (WGS) entry which is preliminary data.</text>
</comment>
<keyword evidence="1" id="KW-0472">Membrane</keyword>
<evidence type="ECO:0000256" key="1">
    <source>
        <dbReference type="SAM" id="Phobius"/>
    </source>
</evidence>
<gene>
    <name evidence="2" type="ORF">GCM10023176_10600</name>
</gene>
<organism evidence="2 3">
    <name type="scientific">Micromonospora coerulea</name>
    <dbReference type="NCBI Taxonomy" id="47856"/>
    <lineage>
        <taxon>Bacteria</taxon>
        <taxon>Bacillati</taxon>
        <taxon>Actinomycetota</taxon>
        <taxon>Actinomycetes</taxon>
        <taxon>Micromonosporales</taxon>
        <taxon>Micromonosporaceae</taxon>
        <taxon>Micromonospora</taxon>
    </lineage>
</organism>